<evidence type="ECO:0000256" key="3">
    <source>
        <dbReference type="PIRSR" id="PIRSR003059-2"/>
    </source>
</evidence>
<dbReference type="Gene3D" id="3.90.400.10">
    <property type="entry name" value="Oligo-1,6-glucosidase, Domain 2"/>
    <property type="match status" value="1"/>
</dbReference>
<comment type="caution">
    <text evidence="5">The sequence shown here is derived from an EMBL/GenBank/DDBJ whole genome shotgun (WGS) entry which is preliminary data.</text>
</comment>
<dbReference type="PANTHER" id="PTHR38784:SF1">
    <property type="entry name" value="SUCROSE PHOSPHORYLASE"/>
    <property type="match status" value="1"/>
</dbReference>
<evidence type="ECO:0000313" key="6">
    <source>
        <dbReference type="Proteomes" id="UP000624703"/>
    </source>
</evidence>
<dbReference type="SMART" id="SM00642">
    <property type="entry name" value="Aamy"/>
    <property type="match status" value="1"/>
</dbReference>
<dbReference type="InterPro" id="IPR045857">
    <property type="entry name" value="O16G_dom_2"/>
</dbReference>
<keyword evidence="6" id="KW-1185">Reference proteome</keyword>
<keyword evidence="2" id="KW-0808">Transferase</keyword>
<dbReference type="EMBL" id="JAENIM010000037">
    <property type="protein sequence ID" value="MBK1790988.1"/>
    <property type="molecule type" value="Genomic_DNA"/>
</dbReference>
<name>A0A8J7MDN8_9BACT</name>
<sequence>MKTNIPDAIVDSLTPRLKFIYPEADSQALAKQLIGIMGVPEAPDQQAEKLNYWDQNDVWMITYGDSIVSDSEKPLATLNRFLADYTSDVLNGVHILPFFPFTSDDGFAVQDYYAVNPELGGWTEVQSIAKSFRLMSDLVINHCSSESEWFLQFKAGEEPGCNYFYTAPWDTDTSAVVRPRSSPLLTPVVTENGLQHVWCTFSADQVDFDFSNPDVLAEFVNIISKQMDYGVRIFRLDAVGFLWKELGTNCMHLPQTHEIIKLLRQLMHLRDPEAIIITETNVPNNENLSYLGNGNEAHAIYNFSLPPLLVHALLTGKNTYLKSWMMSMPPAQFGTFYFNFIASHDGIGLRPTEGLLSQEEIDLMLDTVKQFGGDVSMRQINVREGDSVMTIDKPYEMNISLFDALQGTISEGVDEFQTARFIAAHAIMLSLEGVAAIYIHSLLGTENDYAKVEATGAKRSINRHQWQDEELRTLLADESSHHHQIYQAIVKLIQIRKKHAAFHPNATQYTLHLGEGLFAFWRQSIKRNQSIFSITNITKTEQELELTELNLIPLNQWFDLITGDEITDISATLTLAPYQTIWLSNQP</sequence>
<dbReference type="InterPro" id="IPR016377">
    <property type="entry name" value="Sucrose_GGa_phosphorylase-rel"/>
</dbReference>
<dbReference type="CDD" id="cd11356">
    <property type="entry name" value="AmyAc_Sucrose_phosphorylase-like_1"/>
    <property type="match status" value="1"/>
</dbReference>
<feature type="binding site" evidence="3">
    <location>
        <position position="104"/>
    </location>
    <ligand>
        <name>substrate</name>
    </ligand>
</feature>
<dbReference type="Proteomes" id="UP000624703">
    <property type="component" value="Unassembled WGS sequence"/>
</dbReference>
<feature type="binding site" evidence="3">
    <location>
        <begin position="235"/>
        <end position="237"/>
    </location>
    <ligand>
        <name>substrate</name>
    </ligand>
</feature>
<organism evidence="5 6">
    <name type="scientific">Persicirhabdus sediminis</name>
    <dbReference type="NCBI Taxonomy" id="454144"/>
    <lineage>
        <taxon>Bacteria</taxon>
        <taxon>Pseudomonadati</taxon>
        <taxon>Verrucomicrobiota</taxon>
        <taxon>Verrucomicrobiia</taxon>
        <taxon>Verrucomicrobiales</taxon>
        <taxon>Verrucomicrobiaceae</taxon>
        <taxon>Persicirhabdus</taxon>
    </lineage>
</organism>
<dbReference type="Gene3D" id="2.60.40.1180">
    <property type="entry name" value="Golgi alpha-mannosidase II"/>
    <property type="match status" value="1"/>
</dbReference>
<dbReference type="SUPFAM" id="SSF51445">
    <property type="entry name" value="(Trans)glycosidases"/>
    <property type="match status" value="1"/>
</dbReference>
<gene>
    <name evidence="5" type="ORF">JIN82_07440</name>
</gene>
<dbReference type="Gene3D" id="3.20.20.80">
    <property type="entry name" value="Glycosidases"/>
    <property type="match status" value="1"/>
</dbReference>
<dbReference type="InterPro" id="IPR017853">
    <property type="entry name" value="GH"/>
</dbReference>
<evidence type="ECO:0000256" key="2">
    <source>
        <dbReference type="ARBA" id="ARBA00022679"/>
    </source>
</evidence>
<feature type="binding site" evidence="3">
    <location>
        <position position="459"/>
    </location>
    <ligand>
        <name>substrate</name>
    </ligand>
</feature>
<feature type="binding site" evidence="3">
    <location>
        <begin position="344"/>
        <end position="345"/>
    </location>
    <ligand>
        <name>substrate</name>
    </ligand>
</feature>
<dbReference type="GO" id="GO:0016757">
    <property type="term" value="F:glycosyltransferase activity"/>
    <property type="evidence" value="ECO:0007669"/>
    <property type="project" value="UniProtKB-KW"/>
</dbReference>
<accession>A0A8J7MDN8</accession>
<dbReference type="GO" id="GO:0005975">
    <property type="term" value="P:carbohydrate metabolic process"/>
    <property type="evidence" value="ECO:0007669"/>
    <property type="project" value="InterPro"/>
</dbReference>
<evidence type="ECO:0000313" key="5">
    <source>
        <dbReference type="EMBL" id="MBK1790988.1"/>
    </source>
</evidence>
<dbReference type="PANTHER" id="PTHR38784">
    <property type="entry name" value="SUCROSE PHOSPHORYLASE"/>
    <property type="match status" value="1"/>
</dbReference>
<evidence type="ECO:0000256" key="1">
    <source>
        <dbReference type="ARBA" id="ARBA00022676"/>
    </source>
</evidence>
<dbReference type="InterPro" id="IPR013780">
    <property type="entry name" value="Glyco_hydro_b"/>
</dbReference>
<proteinExistence type="predicted"/>
<dbReference type="InterPro" id="IPR006047">
    <property type="entry name" value="GH13_cat_dom"/>
</dbReference>
<dbReference type="PIRSF" id="PIRSF003059">
    <property type="entry name" value="Sucrose_phosphorylase"/>
    <property type="match status" value="1"/>
</dbReference>
<reference evidence="5" key="1">
    <citation type="submission" date="2021-01" db="EMBL/GenBank/DDBJ databases">
        <title>Modified the classification status of verrucomicrobia.</title>
        <authorList>
            <person name="Feng X."/>
        </authorList>
    </citation>
    <scope>NUCLEOTIDE SEQUENCE</scope>
    <source>
        <strain evidence="5">_KCTC 22039</strain>
    </source>
</reference>
<evidence type="ECO:0000259" key="4">
    <source>
        <dbReference type="SMART" id="SM00642"/>
    </source>
</evidence>
<dbReference type="Pfam" id="PF00128">
    <property type="entry name" value="Alpha-amylase"/>
    <property type="match status" value="1"/>
</dbReference>
<feature type="binding site" evidence="3">
    <location>
        <position position="142"/>
    </location>
    <ligand>
        <name>substrate</name>
    </ligand>
</feature>
<dbReference type="InterPro" id="IPR033746">
    <property type="entry name" value="GGa_phosphorylase"/>
</dbReference>
<dbReference type="AlphaFoldDB" id="A0A8J7MDN8"/>
<dbReference type="RefSeq" id="WP_200311006.1">
    <property type="nucleotide sequence ID" value="NZ_JAENIM010000037.1"/>
</dbReference>
<protein>
    <submittedName>
        <fullName evidence="5">Sugar phosphorylase</fullName>
    </submittedName>
</protein>
<keyword evidence="1" id="KW-0328">Glycosyltransferase</keyword>
<feature type="domain" description="Glycosyl hydrolase family 13 catalytic" evidence="4">
    <location>
        <begin position="75"/>
        <end position="496"/>
    </location>
</feature>